<evidence type="ECO:0000256" key="1">
    <source>
        <dbReference type="SAM" id="SignalP"/>
    </source>
</evidence>
<feature type="chain" id="PRO_5002745432" description="Golvesin/Xly CBD-like domain-containing protein" evidence="1">
    <location>
        <begin position="19"/>
        <end position="820"/>
    </location>
</feature>
<gene>
    <name evidence="3" type="ORF">MONBRDRAFT_28820</name>
</gene>
<evidence type="ECO:0000313" key="3">
    <source>
        <dbReference type="EMBL" id="EDQ85803.1"/>
    </source>
</evidence>
<dbReference type="GeneID" id="5894564"/>
<name>A9V9I8_MONBE</name>
<keyword evidence="4" id="KW-1185">Reference proteome</keyword>
<evidence type="ECO:0000259" key="2">
    <source>
        <dbReference type="Pfam" id="PF25275"/>
    </source>
</evidence>
<dbReference type="KEGG" id="mbr:MONBRDRAFT_28820"/>
<dbReference type="InParanoid" id="A9V9I8"/>
<dbReference type="Proteomes" id="UP000001357">
    <property type="component" value="Unassembled WGS sequence"/>
</dbReference>
<dbReference type="InterPro" id="IPR033803">
    <property type="entry name" value="CBD-like_Golvesin-Xly"/>
</dbReference>
<reference evidence="3 4" key="1">
    <citation type="journal article" date="2008" name="Nature">
        <title>The genome of the choanoflagellate Monosiga brevicollis and the origin of metazoans.</title>
        <authorList>
            <consortium name="JGI Sequencing"/>
            <person name="King N."/>
            <person name="Westbrook M.J."/>
            <person name="Young S.L."/>
            <person name="Kuo A."/>
            <person name="Abedin M."/>
            <person name="Chapman J."/>
            <person name="Fairclough S."/>
            <person name="Hellsten U."/>
            <person name="Isogai Y."/>
            <person name="Letunic I."/>
            <person name="Marr M."/>
            <person name="Pincus D."/>
            <person name="Putnam N."/>
            <person name="Rokas A."/>
            <person name="Wright K.J."/>
            <person name="Zuzow R."/>
            <person name="Dirks W."/>
            <person name="Good M."/>
            <person name="Goodstein D."/>
            <person name="Lemons D."/>
            <person name="Li W."/>
            <person name="Lyons J.B."/>
            <person name="Morris A."/>
            <person name="Nichols S."/>
            <person name="Richter D.J."/>
            <person name="Salamov A."/>
            <person name="Bork P."/>
            <person name="Lim W.A."/>
            <person name="Manning G."/>
            <person name="Miller W.T."/>
            <person name="McGinnis W."/>
            <person name="Shapiro H."/>
            <person name="Tjian R."/>
            <person name="Grigoriev I.V."/>
            <person name="Rokhsar D."/>
        </authorList>
    </citation>
    <scope>NUCLEOTIDE SEQUENCE [LARGE SCALE GENOMIC DNA]</scope>
    <source>
        <strain evidence="4">MX1 / ATCC 50154</strain>
    </source>
</reference>
<dbReference type="EMBL" id="CH991570">
    <property type="protein sequence ID" value="EDQ85803.1"/>
    <property type="molecule type" value="Genomic_DNA"/>
</dbReference>
<dbReference type="AlphaFoldDB" id="A9V9I8"/>
<dbReference type="InterPro" id="IPR008979">
    <property type="entry name" value="Galactose-bd-like_sf"/>
</dbReference>
<organism evidence="3 4">
    <name type="scientific">Monosiga brevicollis</name>
    <name type="common">Choanoflagellate</name>
    <dbReference type="NCBI Taxonomy" id="81824"/>
    <lineage>
        <taxon>Eukaryota</taxon>
        <taxon>Choanoflagellata</taxon>
        <taxon>Craspedida</taxon>
        <taxon>Salpingoecidae</taxon>
        <taxon>Monosiga</taxon>
    </lineage>
</organism>
<dbReference type="Pfam" id="PF25275">
    <property type="entry name" value="Golvesin_C"/>
    <property type="match status" value="1"/>
</dbReference>
<dbReference type="RefSeq" id="XP_001749282.1">
    <property type="nucleotide sequence ID" value="XM_001749230.1"/>
</dbReference>
<feature type="signal peptide" evidence="1">
    <location>
        <begin position="1"/>
        <end position="18"/>
    </location>
</feature>
<feature type="domain" description="Golvesin/Xly CBD-like" evidence="2">
    <location>
        <begin position="691"/>
        <end position="791"/>
    </location>
</feature>
<dbReference type="Gene3D" id="2.60.120.260">
    <property type="entry name" value="Galactose-binding domain-like"/>
    <property type="match status" value="1"/>
</dbReference>
<protein>
    <recommendedName>
        <fullName evidence="2">Golvesin/Xly CBD-like domain-containing protein</fullName>
    </recommendedName>
</protein>
<proteinExistence type="predicted"/>
<evidence type="ECO:0000313" key="4">
    <source>
        <dbReference type="Proteomes" id="UP000001357"/>
    </source>
</evidence>
<keyword evidence="1" id="KW-0732">Signal</keyword>
<sequence length="820" mass="89807">MLLMMMMGMGVRARAVGAAPGIDVWPNSTVLPAGTAAIAITVRAEETDARCRWALTVPPPAFAEMNNFTAYDHGNATLQLSLRQDGNTTLLAIRCQPPDADEDADWIARVYRPVPSINNNFPKVANLWGSGHFQHNLSHAASHVSLWLGADFTPDQMLQLRRYNDQTLLLTSTNAVEGHDGLPERYYLHNVSGQSKKDRLSTWPGSYRLDLTKPEVALYKAQHMYSLVFGGSNASAPALPYDGIFVDNVYMTQSWQKTDVNGNPFYPDPDGTGQPMFAAEFDRLWRAGVTLELTTFRQLMPGAVMSGHSTDPHDPTLRAIFNARNIGFTLPSIIEGLDDFDGALQAYADWFDVPHQPHITVMESAIQLQIGYGYGFDSQILAGSIPASTLSFARHYYSYMRFGLAFVLMYDGYFTHEIGDSSHGQDWWYDEMGFALGEPLAPVLPALPAPANQPIQAFPMNKSAWSFWSSTPGNISLQWDCAGPNAQCNASATVTQVLPSNSKADFYSNTFNITAGLRYNISFAARTTSPNCSLELNARQNGGHWSAYGLDSPVWIDATWSTFNRIFTATATDPRARLSFYLGQCAGTTTIGSVVAYPASAPVLRRDFENGVVLLNGDNSAHNISVGSGFAHIEGEQAPRWQYIVDDASPSFSADNTTWSQASIEGGYSLAHPTDEVNSGPYFHQWASSCRLSQTPGATSSWDLGILDKDVYNVSTWWPALPKADSEWSANASFEVRDRDGTVVSQATLDQRSNGDTWHAIATNLSLAPGTTVHLTCRDDQGRACVADAILVQSASRYNNGQPTDTVRLAAMDGIILRRI</sequence>
<dbReference type="SUPFAM" id="SSF49785">
    <property type="entry name" value="Galactose-binding domain-like"/>
    <property type="match status" value="1"/>
</dbReference>
<accession>A9V9I8</accession>